<protein>
    <recommendedName>
        <fullName evidence="1">F-box domain-containing protein</fullName>
    </recommendedName>
</protein>
<keyword evidence="3" id="KW-1185">Reference proteome</keyword>
<dbReference type="Pfam" id="PF00646">
    <property type="entry name" value="F-box"/>
    <property type="match status" value="1"/>
</dbReference>
<dbReference type="Gene3D" id="1.20.1280.50">
    <property type="match status" value="1"/>
</dbReference>
<sequence length="458" mass="51856">MADPVSDLPIEVLHRILVLCHPLDVISFSRTSRAASKFIWDPEDQHLWRQLYLAYPLDDPEVVLKERQAAKLPSSPPGSSDQPARDWRTPLLEVVKAERFLQRYINDTPDEQEDYRASLKTFMNILRGLRVARLPDQIAAQHVQPSYNGQWLERILPDSKLLAQDPDSTNREFAGALSRLRISIVCYIDTNHEAEIDDEALEARRTQSRSFVYDLRNYTARTRWGPFLPGMGHRVNWVHIEHLMTVLWMNLNEVPASNVPLPPRGIEAMRAYSALGSFTENDWAGVEGTWCRCVCFMDYNDLFALNFPDEGPVPALSVFTDPGFHEAVRLMEVKLQLVSSELYASFRTRAPALPSTDEVCDTHKTLFFTGESRGIGGVNSSIRGLVYMDKEGVVKWRLMSLYNGTTQWSSTGVQLGDVGSAAGVIGVWTSVLHEPRDPAGPFRFWKNEDNAVVVMDYA</sequence>
<dbReference type="SUPFAM" id="SSF81383">
    <property type="entry name" value="F-box domain"/>
    <property type="match status" value="1"/>
</dbReference>
<accession>A0A5C3LD15</accession>
<proteinExistence type="predicted"/>
<dbReference type="EMBL" id="ML210146">
    <property type="protein sequence ID" value="TFK30727.1"/>
    <property type="molecule type" value="Genomic_DNA"/>
</dbReference>
<dbReference type="InterPro" id="IPR036047">
    <property type="entry name" value="F-box-like_dom_sf"/>
</dbReference>
<dbReference type="AlphaFoldDB" id="A0A5C3LD15"/>
<name>A0A5C3LD15_COPMA</name>
<dbReference type="STRING" id="230819.A0A5C3LD15"/>
<dbReference type="CDD" id="cd09917">
    <property type="entry name" value="F-box_SF"/>
    <property type="match status" value="1"/>
</dbReference>
<dbReference type="InterPro" id="IPR001810">
    <property type="entry name" value="F-box_dom"/>
</dbReference>
<dbReference type="PROSITE" id="PS50181">
    <property type="entry name" value="FBOX"/>
    <property type="match status" value="1"/>
</dbReference>
<evidence type="ECO:0000313" key="2">
    <source>
        <dbReference type="EMBL" id="TFK30727.1"/>
    </source>
</evidence>
<gene>
    <name evidence="2" type="ORF">FA15DRAFT_662759</name>
</gene>
<dbReference type="Proteomes" id="UP000307440">
    <property type="component" value="Unassembled WGS sequence"/>
</dbReference>
<reference evidence="2 3" key="1">
    <citation type="journal article" date="2019" name="Nat. Ecol. Evol.">
        <title>Megaphylogeny resolves global patterns of mushroom evolution.</title>
        <authorList>
            <person name="Varga T."/>
            <person name="Krizsan K."/>
            <person name="Foldi C."/>
            <person name="Dima B."/>
            <person name="Sanchez-Garcia M."/>
            <person name="Sanchez-Ramirez S."/>
            <person name="Szollosi G.J."/>
            <person name="Szarkandi J.G."/>
            <person name="Papp V."/>
            <person name="Albert L."/>
            <person name="Andreopoulos W."/>
            <person name="Angelini C."/>
            <person name="Antonin V."/>
            <person name="Barry K.W."/>
            <person name="Bougher N.L."/>
            <person name="Buchanan P."/>
            <person name="Buyck B."/>
            <person name="Bense V."/>
            <person name="Catcheside P."/>
            <person name="Chovatia M."/>
            <person name="Cooper J."/>
            <person name="Damon W."/>
            <person name="Desjardin D."/>
            <person name="Finy P."/>
            <person name="Geml J."/>
            <person name="Haridas S."/>
            <person name="Hughes K."/>
            <person name="Justo A."/>
            <person name="Karasinski D."/>
            <person name="Kautmanova I."/>
            <person name="Kiss B."/>
            <person name="Kocsube S."/>
            <person name="Kotiranta H."/>
            <person name="LaButti K.M."/>
            <person name="Lechner B.E."/>
            <person name="Liimatainen K."/>
            <person name="Lipzen A."/>
            <person name="Lukacs Z."/>
            <person name="Mihaltcheva S."/>
            <person name="Morgado L.N."/>
            <person name="Niskanen T."/>
            <person name="Noordeloos M.E."/>
            <person name="Ohm R.A."/>
            <person name="Ortiz-Santana B."/>
            <person name="Ovrebo C."/>
            <person name="Racz N."/>
            <person name="Riley R."/>
            <person name="Savchenko A."/>
            <person name="Shiryaev A."/>
            <person name="Soop K."/>
            <person name="Spirin V."/>
            <person name="Szebenyi C."/>
            <person name="Tomsovsky M."/>
            <person name="Tulloss R.E."/>
            <person name="Uehling J."/>
            <person name="Grigoriev I.V."/>
            <person name="Vagvolgyi C."/>
            <person name="Papp T."/>
            <person name="Martin F.M."/>
            <person name="Miettinen O."/>
            <person name="Hibbett D.S."/>
            <person name="Nagy L.G."/>
        </authorList>
    </citation>
    <scope>NUCLEOTIDE SEQUENCE [LARGE SCALE GENOMIC DNA]</scope>
    <source>
        <strain evidence="2 3">CBS 121175</strain>
    </source>
</reference>
<feature type="domain" description="F-box" evidence="1">
    <location>
        <begin position="2"/>
        <end position="51"/>
    </location>
</feature>
<dbReference type="OrthoDB" id="3226064at2759"/>
<evidence type="ECO:0000313" key="3">
    <source>
        <dbReference type="Proteomes" id="UP000307440"/>
    </source>
</evidence>
<organism evidence="2 3">
    <name type="scientific">Coprinopsis marcescibilis</name>
    <name type="common">Agaric fungus</name>
    <name type="synonym">Psathyrella marcescibilis</name>
    <dbReference type="NCBI Taxonomy" id="230819"/>
    <lineage>
        <taxon>Eukaryota</taxon>
        <taxon>Fungi</taxon>
        <taxon>Dikarya</taxon>
        <taxon>Basidiomycota</taxon>
        <taxon>Agaricomycotina</taxon>
        <taxon>Agaricomycetes</taxon>
        <taxon>Agaricomycetidae</taxon>
        <taxon>Agaricales</taxon>
        <taxon>Agaricineae</taxon>
        <taxon>Psathyrellaceae</taxon>
        <taxon>Coprinopsis</taxon>
    </lineage>
</organism>
<evidence type="ECO:0000259" key="1">
    <source>
        <dbReference type="PROSITE" id="PS50181"/>
    </source>
</evidence>